<comment type="caution">
    <text evidence="2">The sequence shown here is derived from an EMBL/GenBank/DDBJ whole genome shotgun (WGS) entry which is preliminary data.</text>
</comment>
<sequence>MERKQDTKIKQHDADDDRNDDKAAKPDNHGQKVSAFAKTTTLTGADKGAAVSAVARDGRSTARTPRSARGSEHGGRGSRATGSSHAAGGHAGAGHGRGH</sequence>
<feature type="compositionally biased region" description="Gly residues" evidence="1">
    <location>
        <begin position="89"/>
        <end position="99"/>
    </location>
</feature>
<protein>
    <recommendedName>
        <fullName evidence="4">SMP domain-containing protein</fullName>
    </recommendedName>
</protein>
<feature type="compositionally biased region" description="Low complexity" evidence="1">
    <location>
        <begin position="78"/>
        <end position="88"/>
    </location>
</feature>
<dbReference type="Proteomes" id="UP001501469">
    <property type="component" value="Unassembled WGS sequence"/>
</dbReference>
<name>A0ABP7UYJ7_9BACT</name>
<evidence type="ECO:0008006" key="4">
    <source>
        <dbReference type="Google" id="ProtNLM"/>
    </source>
</evidence>
<dbReference type="EMBL" id="BAABDK010000035">
    <property type="protein sequence ID" value="GAA4055067.1"/>
    <property type="molecule type" value="Genomic_DNA"/>
</dbReference>
<evidence type="ECO:0000256" key="1">
    <source>
        <dbReference type="SAM" id="MobiDB-lite"/>
    </source>
</evidence>
<gene>
    <name evidence="2" type="ORF">GCM10022409_47780</name>
</gene>
<feature type="region of interest" description="Disordered" evidence="1">
    <location>
        <begin position="1"/>
        <end position="99"/>
    </location>
</feature>
<feature type="compositionally biased region" description="Basic and acidic residues" evidence="1">
    <location>
        <begin position="1"/>
        <end position="30"/>
    </location>
</feature>
<organism evidence="2 3">
    <name type="scientific">Hymenobacter glaciei</name>
    <dbReference type="NCBI Taxonomy" id="877209"/>
    <lineage>
        <taxon>Bacteria</taxon>
        <taxon>Pseudomonadati</taxon>
        <taxon>Bacteroidota</taxon>
        <taxon>Cytophagia</taxon>
        <taxon>Cytophagales</taxon>
        <taxon>Hymenobacteraceae</taxon>
        <taxon>Hymenobacter</taxon>
    </lineage>
</organism>
<reference evidence="3" key="1">
    <citation type="journal article" date="2019" name="Int. J. Syst. Evol. Microbiol.">
        <title>The Global Catalogue of Microorganisms (GCM) 10K type strain sequencing project: providing services to taxonomists for standard genome sequencing and annotation.</title>
        <authorList>
            <consortium name="The Broad Institute Genomics Platform"/>
            <consortium name="The Broad Institute Genome Sequencing Center for Infectious Disease"/>
            <person name="Wu L."/>
            <person name="Ma J."/>
        </authorList>
    </citation>
    <scope>NUCLEOTIDE SEQUENCE [LARGE SCALE GENOMIC DNA]</scope>
    <source>
        <strain evidence="3">JCM 17225</strain>
    </source>
</reference>
<evidence type="ECO:0000313" key="2">
    <source>
        <dbReference type="EMBL" id="GAA4055067.1"/>
    </source>
</evidence>
<accession>A0ABP7UYJ7</accession>
<keyword evidence="3" id="KW-1185">Reference proteome</keyword>
<proteinExistence type="predicted"/>
<evidence type="ECO:0000313" key="3">
    <source>
        <dbReference type="Proteomes" id="UP001501469"/>
    </source>
</evidence>